<evidence type="ECO:0000256" key="6">
    <source>
        <dbReference type="SAM" id="MobiDB-lite"/>
    </source>
</evidence>
<feature type="transmembrane region" description="Helical" evidence="7">
    <location>
        <begin position="83"/>
        <end position="104"/>
    </location>
</feature>
<dbReference type="PANTHER" id="PTHR42770">
    <property type="entry name" value="AMINO ACID TRANSPORTER-RELATED"/>
    <property type="match status" value="1"/>
</dbReference>
<accession>A0A7M2WWL3</accession>
<proteinExistence type="predicted"/>
<feature type="transmembrane region" description="Helical" evidence="7">
    <location>
        <begin position="353"/>
        <end position="374"/>
    </location>
</feature>
<feature type="transmembrane region" description="Helical" evidence="7">
    <location>
        <begin position="412"/>
        <end position="430"/>
    </location>
</feature>
<feature type="region of interest" description="Disordered" evidence="6">
    <location>
        <begin position="625"/>
        <end position="644"/>
    </location>
</feature>
<keyword evidence="5 7" id="KW-0472">Membrane</keyword>
<keyword evidence="3 7" id="KW-0812">Transmembrane</keyword>
<feature type="compositionally biased region" description="Basic and acidic residues" evidence="6">
    <location>
        <begin position="124"/>
        <end position="138"/>
    </location>
</feature>
<keyword evidence="2" id="KW-1003">Cell membrane</keyword>
<evidence type="ECO:0000313" key="8">
    <source>
        <dbReference type="EMBL" id="QOV89714.1"/>
    </source>
</evidence>
<dbReference type="Pfam" id="PF13520">
    <property type="entry name" value="AA_permease_2"/>
    <property type="match status" value="1"/>
</dbReference>
<feature type="transmembrane region" description="Helical" evidence="7">
    <location>
        <begin position="309"/>
        <end position="332"/>
    </location>
</feature>
<dbReference type="GO" id="GO:0005886">
    <property type="term" value="C:plasma membrane"/>
    <property type="evidence" value="ECO:0007669"/>
    <property type="project" value="UniProtKB-SubCell"/>
</dbReference>
<evidence type="ECO:0000256" key="2">
    <source>
        <dbReference type="ARBA" id="ARBA00022475"/>
    </source>
</evidence>
<evidence type="ECO:0000256" key="5">
    <source>
        <dbReference type="ARBA" id="ARBA00023136"/>
    </source>
</evidence>
<feature type="transmembrane region" description="Helical" evidence="7">
    <location>
        <begin position="155"/>
        <end position="172"/>
    </location>
</feature>
<gene>
    <name evidence="8" type="ORF">IPV69_26595</name>
</gene>
<evidence type="ECO:0000256" key="3">
    <source>
        <dbReference type="ARBA" id="ARBA00022692"/>
    </source>
</evidence>
<dbReference type="EMBL" id="CP063458">
    <property type="protein sequence ID" value="QOV89714.1"/>
    <property type="molecule type" value="Genomic_DNA"/>
</dbReference>
<evidence type="ECO:0000256" key="7">
    <source>
        <dbReference type="SAM" id="Phobius"/>
    </source>
</evidence>
<organism evidence="8 9">
    <name type="scientific">Humisphaera borealis</name>
    <dbReference type="NCBI Taxonomy" id="2807512"/>
    <lineage>
        <taxon>Bacteria</taxon>
        <taxon>Pseudomonadati</taxon>
        <taxon>Planctomycetota</taxon>
        <taxon>Phycisphaerae</taxon>
        <taxon>Tepidisphaerales</taxon>
        <taxon>Tepidisphaeraceae</taxon>
        <taxon>Humisphaera</taxon>
    </lineage>
</organism>
<dbReference type="Gene3D" id="3.40.50.620">
    <property type="entry name" value="HUPs"/>
    <property type="match status" value="1"/>
</dbReference>
<dbReference type="SUPFAM" id="SSF52402">
    <property type="entry name" value="Adenine nucleotide alpha hydrolases-like"/>
    <property type="match status" value="1"/>
</dbReference>
<protein>
    <submittedName>
        <fullName evidence="8">APC family permease</fullName>
    </submittedName>
</protein>
<feature type="transmembrane region" description="Helical" evidence="7">
    <location>
        <begin position="224"/>
        <end position="248"/>
    </location>
</feature>
<dbReference type="PANTHER" id="PTHR42770:SF7">
    <property type="entry name" value="MEMBRANE PROTEIN"/>
    <property type="match status" value="1"/>
</dbReference>
<feature type="transmembrane region" description="Helical" evidence="7">
    <location>
        <begin position="380"/>
        <end position="400"/>
    </location>
</feature>
<dbReference type="GO" id="GO:0022857">
    <property type="term" value="F:transmembrane transporter activity"/>
    <property type="evidence" value="ECO:0007669"/>
    <property type="project" value="InterPro"/>
</dbReference>
<feature type="transmembrane region" description="Helical" evidence="7">
    <location>
        <begin position="42"/>
        <end position="62"/>
    </location>
</feature>
<keyword evidence="9" id="KW-1185">Reference proteome</keyword>
<keyword evidence="4 7" id="KW-1133">Transmembrane helix</keyword>
<evidence type="ECO:0000256" key="4">
    <source>
        <dbReference type="ARBA" id="ARBA00022989"/>
    </source>
</evidence>
<dbReference type="Gene3D" id="1.20.1740.10">
    <property type="entry name" value="Amino acid/polyamine transporter I"/>
    <property type="match status" value="1"/>
</dbReference>
<feature type="transmembrane region" description="Helical" evidence="7">
    <location>
        <begin position="179"/>
        <end position="204"/>
    </location>
</feature>
<evidence type="ECO:0000313" key="9">
    <source>
        <dbReference type="Proteomes" id="UP000593765"/>
    </source>
</evidence>
<dbReference type="InterPro" id="IPR050367">
    <property type="entry name" value="APC_superfamily"/>
</dbReference>
<reference evidence="8 9" key="1">
    <citation type="submission" date="2020-10" db="EMBL/GenBank/DDBJ databases">
        <title>Wide distribution of Phycisphaera-like planctomycetes from WD2101 soil group in peatlands and genome analysis of the first cultivated representative.</title>
        <authorList>
            <person name="Dedysh S.N."/>
            <person name="Beletsky A.V."/>
            <person name="Ivanova A."/>
            <person name="Kulichevskaya I.S."/>
            <person name="Suzina N.E."/>
            <person name="Philippov D.A."/>
            <person name="Rakitin A.L."/>
            <person name="Mardanov A.V."/>
            <person name="Ravin N.V."/>
        </authorList>
    </citation>
    <scope>NUCLEOTIDE SEQUENCE [LARGE SCALE GENOMIC DNA]</scope>
    <source>
        <strain evidence="8 9">M1803</strain>
    </source>
</reference>
<dbReference type="InterPro" id="IPR002293">
    <property type="entry name" value="AA/rel_permease1"/>
</dbReference>
<dbReference type="RefSeq" id="WP_206292768.1">
    <property type="nucleotide sequence ID" value="NZ_CP063458.1"/>
</dbReference>
<feature type="transmembrane region" description="Helical" evidence="7">
    <location>
        <begin position="260"/>
        <end position="282"/>
    </location>
</feature>
<dbReference type="Proteomes" id="UP000593765">
    <property type="component" value="Chromosome"/>
</dbReference>
<dbReference type="AlphaFoldDB" id="A0A7M2WWL3"/>
<feature type="region of interest" description="Disordered" evidence="6">
    <location>
        <begin position="124"/>
        <end position="144"/>
    </location>
</feature>
<sequence>MSAERPRNVGWKQAGGLLFGDWGTSRLYVLGLALFFAGRTSFWLILAMSVLIMAVGWAYSQICRIYPDGGGVYTAAKSKSRTLAVVGALLLFADYTVTASLSALDAFHYFGLGAEHAHVEKGQVDKGPDTDASLDPHRQTPPSTADELFAWRSPALWGIVAVAVIGMFNLMGPKHTGGFAIAAAVGMVFITLLITAFALPQVPWADLPQRIPSLSDTLQHQPTALWVSFVSIVLALSGVEAIANLTGVMKKPVAHTARKAIWVVATEVAVFNVLLALFMLSISPIDRDAHQADMAAFLTGHYVGQWGELAVRIIGGVLLLSAANTAITDMISVQYLMARDGELPQVMTRLNRFGVPWLPAVVAASVPIIVLLISHDLDSLAALYAIGVIGAVAINVTLCAMHPRLRRMQRKVPMLVLGVILLAIWVTLAFVKREALLFVTVVMVLGLSARQLNRFLAQRRGPKPSILRQAIAEQLPDNVALMPKVLLATYGSEALAAPAFAEAKRIGAAVVVAFVRQVNLSYKYDAAERLTIDTDLAALRTFARFLDLGHEAGVPVIPIYDTGTNAAELLAESAAMYGVDRVLIGTSRRGAIHKFIKGNFQKQLEYLLPPDTKIVVVPPPADGLPHRADASVDEEALETVGPKT</sequence>
<dbReference type="KEGG" id="hbs:IPV69_26595"/>
<evidence type="ECO:0000256" key="1">
    <source>
        <dbReference type="ARBA" id="ARBA00004651"/>
    </source>
</evidence>
<name>A0A7M2WWL3_9BACT</name>
<dbReference type="InterPro" id="IPR014729">
    <property type="entry name" value="Rossmann-like_a/b/a_fold"/>
</dbReference>
<comment type="subcellular location">
    <subcellularLocation>
        <location evidence="1">Cell membrane</location>
        <topology evidence="1">Multi-pass membrane protein</topology>
    </subcellularLocation>
</comment>